<keyword evidence="4" id="KW-0472">Membrane</keyword>
<name>A0AA89BLL2_PINIB</name>
<gene>
    <name evidence="6" type="ORF">FSP39_006019</name>
</gene>
<dbReference type="GO" id="GO:0018114">
    <property type="term" value="F:threonine racemase activity"/>
    <property type="evidence" value="ECO:0007669"/>
    <property type="project" value="TreeGrafter"/>
</dbReference>
<evidence type="ECO:0000259" key="5">
    <source>
        <dbReference type="Pfam" id="PF00291"/>
    </source>
</evidence>
<comment type="caution">
    <text evidence="6">The sequence shown here is derived from an EMBL/GenBank/DDBJ whole genome shotgun (WGS) entry which is preliminary data.</text>
</comment>
<proteinExistence type="inferred from homology"/>
<dbReference type="InterPro" id="IPR001926">
    <property type="entry name" value="TrpB-like_PALP"/>
</dbReference>
<dbReference type="GO" id="GO:0070179">
    <property type="term" value="P:D-serine biosynthetic process"/>
    <property type="evidence" value="ECO:0007669"/>
    <property type="project" value="TreeGrafter"/>
</dbReference>
<dbReference type="InterPro" id="IPR036052">
    <property type="entry name" value="TrpB-like_PALP_sf"/>
</dbReference>
<organism evidence="6 7">
    <name type="scientific">Pinctada imbricata</name>
    <name type="common">Atlantic pearl-oyster</name>
    <name type="synonym">Pinctada martensii</name>
    <dbReference type="NCBI Taxonomy" id="66713"/>
    <lineage>
        <taxon>Eukaryota</taxon>
        <taxon>Metazoa</taxon>
        <taxon>Spiralia</taxon>
        <taxon>Lophotrochozoa</taxon>
        <taxon>Mollusca</taxon>
        <taxon>Bivalvia</taxon>
        <taxon>Autobranchia</taxon>
        <taxon>Pteriomorphia</taxon>
        <taxon>Pterioida</taxon>
        <taxon>Pterioidea</taxon>
        <taxon>Pteriidae</taxon>
        <taxon>Pinctada</taxon>
    </lineage>
</organism>
<evidence type="ECO:0000313" key="6">
    <source>
        <dbReference type="EMBL" id="KAK3083960.1"/>
    </source>
</evidence>
<keyword evidence="4" id="KW-0812">Transmembrane</keyword>
<dbReference type="AlphaFoldDB" id="A0AA89BLL2"/>
<dbReference type="GO" id="GO:0005524">
    <property type="term" value="F:ATP binding"/>
    <property type="evidence" value="ECO:0007669"/>
    <property type="project" value="TreeGrafter"/>
</dbReference>
<evidence type="ECO:0000256" key="1">
    <source>
        <dbReference type="ARBA" id="ARBA00001933"/>
    </source>
</evidence>
<feature type="transmembrane region" description="Helical" evidence="4">
    <location>
        <begin position="216"/>
        <end position="234"/>
    </location>
</feature>
<dbReference type="SUPFAM" id="SSF53686">
    <property type="entry name" value="Tryptophan synthase beta subunit-like PLP-dependent enzymes"/>
    <property type="match status" value="1"/>
</dbReference>
<dbReference type="Proteomes" id="UP001186944">
    <property type="component" value="Unassembled WGS sequence"/>
</dbReference>
<dbReference type="Gene3D" id="3.40.50.1100">
    <property type="match status" value="4"/>
</dbReference>
<dbReference type="PANTHER" id="PTHR43050:SF1">
    <property type="entry name" value="SERINE RACEMASE"/>
    <property type="match status" value="1"/>
</dbReference>
<dbReference type="Pfam" id="PF00291">
    <property type="entry name" value="PALP"/>
    <property type="match status" value="1"/>
</dbReference>
<comment type="similarity">
    <text evidence="2">Belongs to the serine/threonine dehydratase family.</text>
</comment>
<dbReference type="GO" id="GO:0030170">
    <property type="term" value="F:pyridoxal phosphate binding"/>
    <property type="evidence" value="ECO:0007669"/>
    <property type="project" value="TreeGrafter"/>
</dbReference>
<dbReference type="GO" id="GO:0030378">
    <property type="term" value="F:serine racemase activity"/>
    <property type="evidence" value="ECO:0007669"/>
    <property type="project" value="TreeGrafter"/>
</dbReference>
<keyword evidence="4" id="KW-1133">Transmembrane helix</keyword>
<accession>A0AA89BLL2</accession>
<evidence type="ECO:0000256" key="3">
    <source>
        <dbReference type="ARBA" id="ARBA00022898"/>
    </source>
</evidence>
<evidence type="ECO:0000256" key="4">
    <source>
        <dbReference type="SAM" id="Phobius"/>
    </source>
</evidence>
<evidence type="ECO:0000256" key="2">
    <source>
        <dbReference type="ARBA" id="ARBA00010869"/>
    </source>
</evidence>
<dbReference type="PANTHER" id="PTHR43050">
    <property type="entry name" value="SERINE / THREONINE RACEMASE FAMILY MEMBER"/>
    <property type="match status" value="1"/>
</dbReference>
<dbReference type="EMBL" id="VSWD01000013">
    <property type="protein sequence ID" value="KAK3083960.1"/>
    <property type="molecule type" value="Genomic_DNA"/>
</dbReference>
<dbReference type="GO" id="GO:0003941">
    <property type="term" value="F:L-serine ammonia-lyase activity"/>
    <property type="evidence" value="ECO:0007669"/>
    <property type="project" value="TreeGrafter"/>
</dbReference>
<evidence type="ECO:0000313" key="7">
    <source>
        <dbReference type="Proteomes" id="UP001186944"/>
    </source>
</evidence>
<keyword evidence="3" id="KW-0663">Pyridoxal phosphate</keyword>
<dbReference type="GO" id="GO:0000287">
    <property type="term" value="F:magnesium ion binding"/>
    <property type="evidence" value="ECO:0007669"/>
    <property type="project" value="TreeGrafter"/>
</dbReference>
<comment type="cofactor">
    <cofactor evidence="1">
        <name>pyridoxal 5'-phosphate</name>
        <dbReference type="ChEBI" id="CHEBI:597326"/>
    </cofactor>
</comment>
<feature type="domain" description="Tryptophan synthase beta chain-like PALP" evidence="5">
    <location>
        <begin position="2"/>
        <end position="206"/>
    </location>
</feature>
<reference evidence="6" key="1">
    <citation type="submission" date="2019-08" db="EMBL/GenBank/DDBJ databases">
        <title>The improved chromosome-level genome for the pearl oyster Pinctada fucata martensii using PacBio sequencing and Hi-C.</title>
        <authorList>
            <person name="Zheng Z."/>
        </authorList>
    </citation>
    <scope>NUCLEOTIDE SEQUENCE</scope>
    <source>
        <strain evidence="6">ZZ-2019</strain>
        <tissue evidence="6">Adductor muscle</tissue>
    </source>
</reference>
<protein>
    <recommendedName>
        <fullName evidence="5">Tryptophan synthase beta chain-like PALP domain-containing protein</fullName>
    </recommendedName>
</protein>
<sequence length="240" mass="26089">MTFSSGNHGQGLAWAAHLCNLTCTVVVPRGTPKVKTDAIQGDEICAEFNKPDDVAYIPGSDDIHVIAGQGTIALEFLQQVPYLDAIFVATGSGGVIAGVAVAAKSINPQIKSKRLWSSPPQLIETIADGIRAQPIVKSAWPIVLRMVEKDVFTVSDEEIIQGMRFSLERMKLLTEPATGATIAAVMSEKMKTLDPNIRNIGVILCGGNTDVENLPWLTRFVYILISYVLLWILTTHVEIF</sequence>
<keyword evidence="7" id="KW-1185">Reference proteome</keyword>